<evidence type="ECO:0000313" key="3">
    <source>
        <dbReference type="Proteomes" id="UP000025756"/>
    </source>
</evidence>
<dbReference type="InterPro" id="IPR012332">
    <property type="entry name" value="Autotransporter_pectin_lyase_C"/>
</dbReference>
<keyword evidence="1" id="KW-0732">Signal</keyword>
<gene>
    <name evidence="2" type="ORF">L490_0648</name>
</gene>
<dbReference type="RefSeq" id="WP_200874538.1">
    <property type="nucleotide sequence ID" value="NZ_JGWH01000156.1"/>
</dbReference>
<feature type="non-terminal residue" evidence="2">
    <location>
        <position position="360"/>
    </location>
</feature>
<proteinExistence type="predicted"/>
<sequence length="360" mass="36037">VLRISNNANLGHASGILAFNGGTLQTTAALTMNRATALGAGGGTFDVASGDVIQQGVISGGGMLTKTGDGDLTLSGVNTYSGGTVLEAGTLRIARSDNLGTGLLTLNGGVLHATAPLTLYADIWSAFGTSIITADDTLTLEGNITGLPQLSIGGPTGTVILNGANNTFMQLSAIGQGTLQVNGTVKEGQIYVGGGSTLSGSGTVSNTYIYDGGTLSPGQSSIGTLKVDGDLTLFGHAILDYQLGGPGTSSDPASGIGSRVDVTGNLTLNGALNLRSSNDSAQDGAPGLGYYRLMTYGGTLSGAGLSIGTTPAFSNPAHFEIQVGGGNVDLFIAALGHDTLQHWQGGDGAWNSANAQWLNR</sequence>
<dbReference type="InterPro" id="IPR011050">
    <property type="entry name" value="Pectin_lyase_fold/virulence"/>
</dbReference>
<name>A0ABR4RCM6_BORBO</name>
<feature type="non-terminal residue" evidence="2">
    <location>
        <position position="1"/>
    </location>
</feature>
<evidence type="ECO:0000256" key="1">
    <source>
        <dbReference type="ARBA" id="ARBA00022729"/>
    </source>
</evidence>
<reference evidence="2 3" key="1">
    <citation type="submission" date="2014-03" db="EMBL/GenBank/DDBJ databases">
        <title>Genome sequence of Bordetella bronchiseptica.</title>
        <authorList>
            <person name="Harvill E."/>
            <person name="Goodfield L.L."/>
            <person name="Ivanov Y.V."/>
            <person name="Meyer J.A."/>
            <person name="Muse S.J."/>
            <person name="Jacobs N."/>
            <person name="Bendor L."/>
            <person name="Smallridge W.E."/>
            <person name="Brinkac L.M."/>
            <person name="Sanka R."/>
            <person name="Kim M."/>
            <person name="Losada L."/>
        </authorList>
    </citation>
    <scope>NUCLEOTIDE SEQUENCE [LARGE SCALE GENOMIC DNA]</scope>
    <source>
        <strain evidence="2 3">00-P-2796</strain>
    </source>
</reference>
<dbReference type="EMBL" id="JGWH01000156">
    <property type="protein sequence ID" value="KCV31779.1"/>
    <property type="molecule type" value="Genomic_DNA"/>
</dbReference>
<keyword evidence="3" id="KW-1185">Reference proteome</keyword>
<dbReference type="Gene3D" id="2.160.20.20">
    <property type="match status" value="1"/>
</dbReference>
<dbReference type="Pfam" id="PF12951">
    <property type="entry name" value="PATR"/>
    <property type="match status" value="1"/>
</dbReference>
<dbReference type="SUPFAM" id="SSF51126">
    <property type="entry name" value="Pectin lyase-like"/>
    <property type="match status" value="1"/>
</dbReference>
<accession>A0ABR4RCM6</accession>
<protein>
    <submittedName>
        <fullName evidence="2">Autotransporter-associated beta strand repeat protein</fullName>
    </submittedName>
</protein>
<evidence type="ECO:0000313" key="2">
    <source>
        <dbReference type="EMBL" id="KCV31779.1"/>
    </source>
</evidence>
<dbReference type="Proteomes" id="UP000025756">
    <property type="component" value="Unassembled WGS sequence"/>
</dbReference>
<comment type="caution">
    <text evidence="2">The sequence shown here is derived from an EMBL/GenBank/DDBJ whole genome shotgun (WGS) entry which is preliminary data.</text>
</comment>
<organism evidence="2 3">
    <name type="scientific">Bordetella bronchiseptica 00-P-2796</name>
    <dbReference type="NCBI Taxonomy" id="1331199"/>
    <lineage>
        <taxon>Bacteria</taxon>
        <taxon>Pseudomonadati</taxon>
        <taxon>Pseudomonadota</taxon>
        <taxon>Betaproteobacteria</taxon>
        <taxon>Burkholderiales</taxon>
        <taxon>Alcaligenaceae</taxon>
        <taxon>Bordetella</taxon>
    </lineage>
</organism>
<dbReference type="NCBIfam" id="TIGR02601">
    <property type="entry name" value="autotrns_rpt"/>
    <property type="match status" value="1"/>
</dbReference>
<dbReference type="InterPro" id="IPR013425">
    <property type="entry name" value="Autotrns_rpt"/>
</dbReference>